<evidence type="ECO:0000256" key="1">
    <source>
        <dbReference type="ARBA" id="ARBA00022490"/>
    </source>
</evidence>
<dbReference type="EMBL" id="JAAJPC010000031">
    <property type="protein sequence ID" value="NFZ57362.1"/>
    <property type="molecule type" value="Genomic_DNA"/>
</dbReference>
<reference evidence="4" key="1">
    <citation type="submission" date="2020-02" db="EMBL/GenBank/DDBJ databases">
        <title>Novel Insights Into The Classification of Staphylococcal Beta-Lactamases In Relation To The Cefazolin Inoculum Effect.</title>
        <authorList>
            <person name="Carvajal L.P."/>
            <person name="Rincon S."/>
            <person name="Echeverri A."/>
            <person name="Porras J."/>
            <person name="Rios R."/>
            <person name="Ordonez K."/>
            <person name="Seas C."/>
            <person name="Gomez-Villegas S."/>
            <person name="Diaz L."/>
            <person name="Arias C.A."/>
            <person name="Reyes J."/>
        </authorList>
    </citation>
    <scope>NUCLEOTIDE SEQUENCE</scope>
    <source>
        <strain evidence="4">UCL407</strain>
    </source>
</reference>
<dbReference type="SUPFAM" id="SSF75420">
    <property type="entry name" value="YhbC-like, N-terminal domain"/>
    <property type="match status" value="1"/>
</dbReference>
<dbReference type="InterPro" id="IPR003728">
    <property type="entry name" value="Ribosome_maturation_RimP"/>
</dbReference>
<dbReference type="GO" id="GO:0000028">
    <property type="term" value="P:ribosomal small subunit assembly"/>
    <property type="evidence" value="ECO:0007669"/>
    <property type="project" value="TreeGrafter"/>
</dbReference>
<dbReference type="Gene3D" id="3.30.300.70">
    <property type="entry name" value="RimP-like superfamily, N-terminal"/>
    <property type="match status" value="1"/>
</dbReference>
<evidence type="ECO:0000256" key="2">
    <source>
        <dbReference type="ARBA" id="ARBA00022517"/>
    </source>
</evidence>
<proteinExistence type="predicted"/>
<dbReference type="FunFam" id="3.30.300.70:FF:000001">
    <property type="entry name" value="Ribosome maturation factor RimP"/>
    <property type="match status" value="1"/>
</dbReference>
<accession>A0A6G4J870</accession>
<feature type="non-terminal residue" evidence="4">
    <location>
        <position position="74"/>
    </location>
</feature>
<keyword evidence="2" id="KW-0690">Ribosome biogenesis</keyword>
<comment type="caution">
    <text evidence="4">The sequence shown here is derived from an EMBL/GenBank/DDBJ whole genome shotgun (WGS) entry which is preliminary data.</text>
</comment>
<keyword evidence="1" id="KW-0963">Cytoplasm</keyword>
<dbReference type="Pfam" id="PF02576">
    <property type="entry name" value="RimP_N"/>
    <property type="match status" value="1"/>
</dbReference>
<evidence type="ECO:0000313" key="4">
    <source>
        <dbReference type="EMBL" id="NFZ57362.1"/>
    </source>
</evidence>
<feature type="domain" description="Ribosome maturation factor RimP N-terminal" evidence="3">
    <location>
        <begin position="11"/>
        <end position="73"/>
    </location>
</feature>
<dbReference type="GO" id="GO:0005829">
    <property type="term" value="C:cytosol"/>
    <property type="evidence" value="ECO:0007669"/>
    <property type="project" value="TreeGrafter"/>
</dbReference>
<dbReference type="InterPro" id="IPR035956">
    <property type="entry name" value="RimP_N_sf"/>
</dbReference>
<gene>
    <name evidence="4" type="ORF">G0X15_02795</name>
</gene>
<name>A0A6G4J870_STAAU</name>
<dbReference type="GO" id="GO:0006412">
    <property type="term" value="P:translation"/>
    <property type="evidence" value="ECO:0007669"/>
    <property type="project" value="TreeGrafter"/>
</dbReference>
<protein>
    <submittedName>
        <fullName evidence="4">Ribosome maturation factor RimP</fullName>
    </submittedName>
</protein>
<dbReference type="InterPro" id="IPR028989">
    <property type="entry name" value="RimP_N"/>
</dbReference>
<evidence type="ECO:0000259" key="3">
    <source>
        <dbReference type="Pfam" id="PF02576"/>
    </source>
</evidence>
<dbReference type="PANTHER" id="PTHR33867">
    <property type="entry name" value="RIBOSOME MATURATION FACTOR RIMP"/>
    <property type="match status" value="1"/>
</dbReference>
<organism evidence="4">
    <name type="scientific">Staphylococcus aureus</name>
    <dbReference type="NCBI Taxonomy" id="1280"/>
    <lineage>
        <taxon>Bacteria</taxon>
        <taxon>Bacillati</taxon>
        <taxon>Bacillota</taxon>
        <taxon>Bacilli</taxon>
        <taxon>Bacillales</taxon>
        <taxon>Staphylococcaceae</taxon>
        <taxon>Staphylococcus</taxon>
    </lineage>
</organism>
<dbReference type="AlphaFoldDB" id="A0A6G4J870"/>
<dbReference type="PANTHER" id="PTHR33867:SF1">
    <property type="entry name" value="RIBOSOME MATURATION FACTOR RIMP"/>
    <property type="match status" value="1"/>
</dbReference>
<sequence>MSKITEQVEVIVQPIMEDLNFELVDVEYVKEGRDHFLRISIDKEGGVDLNDCTLASEKISEAMDANDPIPEMYY</sequence>